<organism evidence="4 5">
    <name type="scientific">Marinoscillum luteum</name>
    <dbReference type="NCBI Taxonomy" id="861051"/>
    <lineage>
        <taxon>Bacteria</taxon>
        <taxon>Pseudomonadati</taxon>
        <taxon>Bacteroidota</taxon>
        <taxon>Cytophagia</taxon>
        <taxon>Cytophagales</taxon>
        <taxon>Reichenbachiellaceae</taxon>
        <taxon>Marinoscillum</taxon>
    </lineage>
</organism>
<dbReference type="EMBL" id="JBIPKE010000013">
    <property type="protein sequence ID" value="MFH6982927.1"/>
    <property type="molecule type" value="Genomic_DNA"/>
</dbReference>
<proteinExistence type="predicted"/>
<dbReference type="Pfam" id="PF13673">
    <property type="entry name" value="Acetyltransf_10"/>
    <property type="match status" value="1"/>
</dbReference>
<keyword evidence="5" id="KW-1185">Reference proteome</keyword>
<evidence type="ECO:0000256" key="2">
    <source>
        <dbReference type="ARBA" id="ARBA00023315"/>
    </source>
</evidence>
<dbReference type="PANTHER" id="PTHR43800:SF1">
    <property type="entry name" value="PEPTIDYL-LYSINE N-ACETYLTRANSFERASE YJAB"/>
    <property type="match status" value="1"/>
</dbReference>
<name>A0ABW7N671_9BACT</name>
<dbReference type="GO" id="GO:0016746">
    <property type="term" value="F:acyltransferase activity"/>
    <property type="evidence" value="ECO:0007669"/>
    <property type="project" value="UniProtKB-KW"/>
</dbReference>
<gene>
    <name evidence="4" type="ORF">ACHKAR_05735</name>
</gene>
<dbReference type="SUPFAM" id="SSF55729">
    <property type="entry name" value="Acyl-CoA N-acyltransferases (Nat)"/>
    <property type="match status" value="1"/>
</dbReference>
<dbReference type="PROSITE" id="PS51186">
    <property type="entry name" value="GNAT"/>
    <property type="match status" value="1"/>
</dbReference>
<protein>
    <submittedName>
        <fullName evidence="4">GNAT family N-acetyltransferase</fullName>
        <ecNumber evidence="4">2.3.1.-</ecNumber>
    </submittedName>
</protein>
<feature type="domain" description="N-acetyltransferase" evidence="3">
    <location>
        <begin position="1"/>
        <end position="145"/>
    </location>
</feature>
<dbReference type="CDD" id="cd04301">
    <property type="entry name" value="NAT_SF"/>
    <property type="match status" value="1"/>
</dbReference>
<evidence type="ECO:0000313" key="4">
    <source>
        <dbReference type="EMBL" id="MFH6982927.1"/>
    </source>
</evidence>
<dbReference type="InterPro" id="IPR016181">
    <property type="entry name" value="Acyl_CoA_acyltransferase"/>
</dbReference>
<evidence type="ECO:0000259" key="3">
    <source>
        <dbReference type="PROSITE" id="PS51186"/>
    </source>
</evidence>
<reference evidence="4 5" key="1">
    <citation type="journal article" date="2013" name="Int. J. Syst. Evol. Microbiol.">
        <title>Marinoscillum luteum sp. nov., isolated from marine sediment.</title>
        <authorList>
            <person name="Cha I.T."/>
            <person name="Park S.J."/>
            <person name="Kim S.J."/>
            <person name="Kim J.G."/>
            <person name="Jung M.Y."/>
            <person name="Shin K.S."/>
            <person name="Kwon K.K."/>
            <person name="Yang S.H."/>
            <person name="Seo Y.S."/>
            <person name="Rhee S.K."/>
        </authorList>
    </citation>
    <scope>NUCLEOTIDE SEQUENCE [LARGE SCALE GENOMIC DNA]</scope>
    <source>
        <strain evidence="4 5">KCTC 23939</strain>
    </source>
</reference>
<accession>A0ABW7N671</accession>
<dbReference type="Proteomes" id="UP001610063">
    <property type="component" value="Unassembled WGS sequence"/>
</dbReference>
<evidence type="ECO:0000256" key="1">
    <source>
        <dbReference type="ARBA" id="ARBA00022679"/>
    </source>
</evidence>
<dbReference type="PANTHER" id="PTHR43800">
    <property type="entry name" value="PEPTIDYL-LYSINE N-ACETYLTRANSFERASE YJAB"/>
    <property type="match status" value="1"/>
</dbReference>
<evidence type="ECO:0000313" key="5">
    <source>
        <dbReference type="Proteomes" id="UP001610063"/>
    </source>
</evidence>
<comment type="caution">
    <text evidence="4">The sequence shown here is derived from an EMBL/GenBank/DDBJ whole genome shotgun (WGS) entry which is preliminary data.</text>
</comment>
<dbReference type="RefSeq" id="WP_395416548.1">
    <property type="nucleotide sequence ID" value="NZ_JBIPKE010000013.1"/>
</dbReference>
<keyword evidence="1 4" id="KW-0808">Transferase</keyword>
<dbReference type="EC" id="2.3.1.-" evidence="4"/>
<sequence>MEIKPYQETDREQLLDVWEKSVLATHHFLSPEDFISIKAMVREIDFSRFEVHCLMDESRVIGFLGVEEKKVEMLFLDPHYFGQGLGKKLINFAIVQLKAHKVDVNEQNVGAVAFYENLGFATYERRDKDDQGNDYPILRMKLRTRNI</sequence>
<dbReference type="Gene3D" id="3.40.630.30">
    <property type="match status" value="1"/>
</dbReference>
<dbReference type="InterPro" id="IPR000182">
    <property type="entry name" value="GNAT_dom"/>
</dbReference>
<keyword evidence="2 4" id="KW-0012">Acyltransferase</keyword>